<dbReference type="Proteomes" id="UP000789405">
    <property type="component" value="Unassembled WGS sequence"/>
</dbReference>
<organism evidence="1 2">
    <name type="scientific">Dentiscutata erythropus</name>
    <dbReference type="NCBI Taxonomy" id="1348616"/>
    <lineage>
        <taxon>Eukaryota</taxon>
        <taxon>Fungi</taxon>
        <taxon>Fungi incertae sedis</taxon>
        <taxon>Mucoromycota</taxon>
        <taxon>Glomeromycotina</taxon>
        <taxon>Glomeromycetes</taxon>
        <taxon>Diversisporales</taxon>
        <taxon>Gigasporaceae</taxon>
        <taxon>Dentiscutata</taxon>
    </lineage>
</organism>
<sequence>MLLVPVTCVLRWCTIYNNVLLVPLGHLSLLGHLSPYGSVLLAPEFSILRSANFGREIDKYKIANYYVVVFFQSKDQDADPSEHKISILGKKITKRKKIGRKPDFSIVSKAKLFQKKLELLVGEVSNSPWKEKNNKTNGDRKKLIRMLKDIYDRIAKAFFKKYSFLDIRSFKNLEIYGVQITGFKMKIFCLDKPGFGLYRIRKIDEITIPVKIEDNSIDRIFEKLM</sequence>
<feature type="non-terminal residue" evidence="1">
    <location>
        <position position="225"/>
    </location>
</feature>
<dbReference type="OrthoDB" id="2440196at2759"/>
<feature type="non-terminal residue" evidence="1">
    <location>
        <position position="1"/>
    </location>
</feature>
<protein>
    <submittedName>
        <fullName evidence="1">26260_t:CDS:1</fullName>
    </submittedName>
</protein>
<comment type="caution">
    <text evidence="1">The sequence shown here is derived from an EMBL/GenBank/DDBJ whole genome shotgun (WGS) entry which is preliminary data.</text>
</comment>
<gene>
    <name evidence="1" type="ORF">DERYTH_LOCUS19557</name>
</gene>
<dbReference type="EMBL" id="CAJVPY010021619">
    <property type="protein sequence ID" value="CAG8780270.1"/>
    <property type="molecule type" value="Genomic_DNA"/>
</dbReference>
<dbReference type="AlphaFoldDB" id="A0A9N9JG62"/>
<accession>A0A9N9JG62</accession>
<evidence type="ECO:0000313" key="2">
    <source>
        <dbReference type="Proteomes" id="UP000789405"/>
    </source>
</evidence>
<proteinExistence type="predicted"/>
<keyword evidence="2" id="KW-1185">Reference proteome</keyword>
<reference evidence="1" key="1">
    <citation type="submission" date="2021-06" db="EMBL/GenBank/DDBJ databases">
        <authorList>
            <person name="Kallberg Y."/>
            <person name="Tangrot J."/>
            <person name="Rosling A."/>
        </authorList>
    </citation>
    <scope>NUCLEOTIDE SEQUENCE</scope>
    <source>
        <strain evidence="1">MA453B</strain>
    </source>
</reference>
<name>A0A9N9JG62_9GLOM</name>
<evidence type="ECO:0000313" key="1">
    <source>
        <dbReference type="EMBL" id="CAG8780270.1"/>
    </source>
</evidence>